<keyword evidence="3" id="KW-1185">Reference proteome</keyword>
<dbReference type="InterPro" id="IPR038791">
    <property type="entry name" value="Cfap97/Hemingway"/>
</dbReference>
<evidence type="ECO:0000313" key="2">
    <source>
        <dbReference type="EMBL" id="KAA0192520.1"/>
    </source>
</evidence>
<feature type="compositionally biased region" description="Basic and acidic residues" evidence="1">
    <location>
        <begin position="352"/>
        <end position="369"/>
    </location>
</feature>
<dbReference type="OrthoDB" id="515313at2759"/>
<feature type="compositionally biased region" description="Polar residues" evidence="1">
    <location>
        <begin position="60"/>
        <end position="72"/>
    </location>
</feature>
<feature type="compositionally biased region" description="Polar residues" evidence="1">
    <location>
        <begin position="466"/>
        <end position="478"/>
    </location>
</feature>
<sequence>MATKIIPDSFRTLSLDLNEPADYSFFDENQESYKKTQNSGPASSKEVIQADEISTKNKNETPQNSETLSNSDTVIQSIIFQKNPDMNSEKLHSLPISPAHDQRLESKARSLSRSFSGSYESDFSTVDTNGQEQEDGSASEHVTVVRNVDRPNTDIPAHGSDEESDMTDVSHDIPEPHINNTPIFPSPTRKKHSQQDTTDPIDVRQLQAHHLTKAMNQINKKLHSMRFRPPWRDPNSNPLPSDRTASFYDLYEEFTRKTKEGYMSDNAQWVSQSEIAVCRPYHSALNRYRQQERIQMENFALARRLQNVRPSPGMTRKEQLREYKRYFIPPTFFVPRQPQNIRRPRTATSNYRVDHAGDHDAKGLHHERSSGPNLPIKSNPQRNTRSAGSRSMASSNDVISFYDAQSMNKSLRSVSKERPKSTRENGNKLVLPEMRYTIWSNTGRPGAQGRHDSGMRTVENRCTMTSGTNTRRVSAASTRHTDEAVGVRTPSDATSRDKDNDKHQSDSTT</sequence>
<feature type="region of interest" description="Disordered" evidence="1">
    <location>
        <begin position="25"/>
        <end position="72"/>
    </location>
</feature>
<accession>A0A8E0RTP8</accession>
<name>A0A8E0RTP8_9TREM</name>
<proteinExistence type="predicted"/>
<dbReference type="PANTHER" id="PTHR23035">
    <property type="entry name" value="CILIA- AND FLAGELLA-ASSOCIATED PROTEIN 97-RELATED"/>
    <property type="match status" value="1"/>
</dbReference>
<dbReference type="EMBL" id="LUCM01005634">
    <property type="protein sequence ID" value="KAA0192520.1"/>
    <property type="molecule type" value="Genomic_DNA"/>
</dbReference>
<dbReference type="GO" id="GO:0007283">
    <property type="term" value="P:spermatogenesis"/>
    <property type="evidence" value="ECO:0007669"/>
    <property type="project" value="TreeGrafter"/>
</dbReference>
<dbReference type="PANTHER" id="PTHR23035:SF1">
    <property type="entry name" value="CILIA- AND FLAGELLA-ASSOCIATED PROTEIN 97"/>
    <property type="match status" value="1"/>
</dbReference>
<dbReference type="AlphaFoldDB" id="A0A8E0RTP8"/>
<protein>
    <submittedName>
        <fullName evidence="2">Prokaryotic DNA topoisomerase</fullName>
    </submittedName>
</protein>
<gene>
    <name evidence="2" type="ORF">FBUS_07923</name>
</gene>
<evidence type="ECO:0000313" key="3">
    <source>
        <dbReference type="Proteomes" id="UP000728185"/>
    </source>
</evidence>
<feature type="region of interest" description="Disordered" evidence="1">
    <location>
        <begin position="466"/>
        <end position="509"/>
    </location>
</feature>
<dbReference type="Proteomes" id="UP000728185">
    <property type="component" value="Unassembled WGS sequence"/>
</dbReference>
<feature type="region of interest" description="Disordered" evidence="1">
    <location>
        <begin position="335"/>
        <end position="394"/>
    </location>
</feature>
<feature type="compositionally biased region" description="Polar residues" evidence="1">
    <location>
        <begin position="109"/>
        <end position="131"/>
    </location>
</feature>
<feature type="compositionally biased region" description="Polar residues" evidence="1">
    <location>
        <begin position="370"/>
        <end position="394"/>
    </location>
</feature>
<comment type="caution">
    <text evidence="2">The sequence shown here is derived from an EMBL/GenBank/DDBJ whole genome shotgun (WGS) entry which is preliminary data.</text>
</comment>
<feature type="region of interest" description="Disordered" evidence="1">
    <location>
        <begin position="102"/>
        <end position="198"/>
    </location>
</feature>
<reference evidence="2" key="1">
    <citation type="submission" date="2019-05" db="EMBL/GenBank/DDBJ databases">
        <title>Annotation for the trematode Fasciolopsis buski.</title>
        <authorList>
            <person name="Choi Y.-J."/>
        </authorList>
    </citation>
    <scope>NUCLEOTIDE SEQUENCE</scope>
    <source>
        <strain evidence="2">HT</strain>
        <tissue evidence="2">Whole worm</tissue>
    </source>
</reference>
<evidence type="ECO:0000256" key="1">
    <source>
        <dbReference type="SAM" id="MobiDB-lite"/>
    </source>
</evidence>
<feature type="compositionally biased region" description="Basic and acidic residues" evidence="1">
    <location>
        <begin position="494"/>
        <end position="509"/>
    </location>
</feature>
<organism evidence="2 3">
    <name type="scientific">Fasciolopsis buskii</name>
    <dbReference type="NCBI Taxonomy" id="27845"/>
    <lineage>
        <taxon>Eukaryota</taxon>
        <taxon>Metazoa</taxon>
        <taxon>Spiralia</taxon>
        <taxon>Lophotrochozoa</taxon>
        <taxon>Platyhelminthes</taxon>
        <taxon>Trematoda</taxon>
        <taxon>Digenea</taxon>
        <taxon>Plagiorchiida</taxon>
        <taxon>Echinostomata</taxon>
        <taxon>Echinostomatoidea</taxon>
        <taxon>Fasciolidae</taxon>
        <taxon>Fasciolopsis</taxon>
    </lineage>
</organism>